<dbReference type="InterPro" id="IPR004776">
    <property type="entry name" value="Mem_transp_PIN-like"/>
</dbReference>
<gene>
    <name evidence="9" type="ORF">J7W16_17070</name>
</gene>
<comment type="similarity">
    <text evidence="2">Belongs to the auxin efflux carrier (TC 2.A.69) family.</text>
</comment>
<keyword evidence="4" id="KW-1003">Cell membrane</keyword>
<evidence type="ECO:0000256" key="6">
    <source>
        <dbReference type="ARBA" id="ARBA00022989"/>
    </source>
</evidence>
<dbReference type="Proteomes" id="UP000678228">
    <property type="component" value="Unassembled WGS sequence"/>
</dbReference>
<name>A0A940X0J2_9BACI</name>
<feature type="transmembrane region" description="Helical" evidence="8">
    <location>
        <begin position="247"/>
        <end position="267"/>
    </location>
</feature>
<dbReference type="AlphaFoldDB" id="A0A940X0J2"/>
<comment type="subcellular location">
    <subcellularLocation>
        <location evidence="1">Cell membrane</location>
        <topology evidence="1">Multi-pass membrane protein</topology>
    </subcellularLocation>
</comment>
<evidence type="ECO:0000256" key="7">
    <source>
        <dbReference type="ARBA" id="ARBA00023136"/>
    </source>
</evidence>
<evidence type="ECO:0000256" key="8">
    <source>
        <dbReference type="SAM" id="Phobius"/>
    </source>
</evidence>
<evidence type="ECO:0000313" key="10">
    <source>
        <dbReference type="Proteomes" id="UP000678228"/>
    </source>
</evidence>
<keyword evidence="5 8" id="KW-0812">Transmembrane</keyword>
<comment type="caution">
    <text evidence="9">The sequence shown here is derived from an EMBL/GenBank/DDBJ whole genome shotgun (WGS) entry which is preliminary data.</text>
</comment>
<proteinExistence type="inferred from homology"/>
<reference evidence="9" key="1">
    <citation type="submission" date="2021-03" db="EMBL/GenBank/DDBJ databases">
        <title>Bacillus suaedae sp. nov., isolated from Suaeda aralocaspica.</title>
        <authorList>
            <person name="Lei R.F.R."/>
        </authorList>
    </citation>
    <scope>NUCLEOTIDE SEQUENCE</scope>
    <source>
        <strain evidence="9">YZJH907-2</strain>
    </source>
</reference>
<evidence type="ECO:0000256" key="1">
    <source>
        <dbReference type="ARBA" id="ARBA00004651"/>
    </source>
</evidence>
<feature type="transmembrane region" description="Helical" evidence="8">
    <location>
        <begin position="189"/>
        <end position="209"/>
    </location>
</feature>
<keyword evidence="10" id="KW-1185">Reference proteome</keyword>
<feature type="transmembrane region" description="Helical" evidence="8">
    <location>
        <begin position="33"/>
        <end position="51"/>
    </location>
</feature>
<dbReference type="RefSeq" id="WP_210598691.1">
    <property type="nucleotide sequence ID" value="NZ_JAGKSQ010000008.1"/>
</dbReference>
<dbReference type="Gene3D" id="1.20.1530.20">
    <property type="match status" value="1"/>
</dbReference>
<dbReference type="EMBL" id="JAGKSQ010000008">
    <property type="protein sequence ID" value="MBP3952836.1"/>
    <property type="molecule type" value="Genomic_DNA"/>
</dbReference>
<feature type="transmembrane region" description="Helical" evidence="8">
    <location>
        <begin position="221"/>
        <end position="241"/>
    </location>
</feature>
<dbReference type="GO" id="GO:0005886">
    <property type="term" value="C:plasma membrane"/>
    <property type="evidence" value="ECO:0007669"/>
    <property type="project" value="UniProtKB-SubCell"/>
</dbReference>
<accession>A0A940X0J2</accession>
<dbReference type="GO" id="GO:0055085">
    <property type="term" value="P:transmembrane transport"/>
    <property type="evidence" value="ECO:0007669"/>
    <property type="project" value="InterPro"/>
</dbReference>
<evidence type="ECO:0000256" key="5">
    <source>
        <dbReference type="ARBA" id="ARBA00022692"/>
    </source>
</evidence>
<organism evidence="9 10">
    <name type="scientific">Halalkalibacter suaedae</name>
    <dbReference type="NCBI Taxonomy" id="2822140"/>
    <lineage>
        <taxon>Bacteria</taxon>
        <taxon>Bacillati</taxon>
        <taxon>Bacillota</taxon>
        <taxon>Bacilli</taxon>
        <taxon>Bacillales</taxon>
        <taxon>Bacillaceae</taxon>
        <taxon>Halalkalibacter</taxon>
    </lineage>
</organism>
<evidence type="ECO:0000256" key="4">
    <source>
        <dbReference type="ARBA" id="ARBA00022475"/>
    </source>
</evidence>
<dbReference type="PANTHER" id="PTHR36838">
    <property type="entry name" value="AUXIN EFFLUX CARRIER FAMILY PROTEIN"/>
    <property type="match status" value="1"/>
</dbReference>
<feature type="transmembrane region" description="Helical" evidence="8">
    <location>
        <begin position="279"/>
        <end position="299"/>
    </location>
</feature>
<dbReference type="PANTHER" id="PTHR36838:SF1">
    <property type="entry name" value="SLR1864 PROTEIN"/>
    <property type="match status" value="1"/>
</dbReference>
<evidence type="ECO:0000256" key="3">
    <source>
        <dbReference type="ARBA" id="ARBA00022448"/>
    </source>
</evidence>
<dbReference type="InterPro" id="IPR038770">
    <property type="entry name" value="Na+/solute_symporter_sf"/>
</dbReference>
<evidence type="ECO:0000313" key="9">
    <source>
        <dbReference type="EMBL" id="MBP3952836.1"/>
    </source>
</evidence>
<sequence length="300" mass="32901">MNFILIVLPAFIIFAVGFIGQKKIGFDPKSASVIAIYLMSPFLAFRTFYMNEITVDYVYIVSFCLLLCFGLIGITLIVSKLMRSSQSKTSAFVLSGVFMNSGNYGVPIMLFSFGEIGFDYAVIMMVIQSFLMSTVGLYYAARGSRGGDSVRESLLKVAKMPLLYGAALGLMFQVLSIETPLFIFQAVDMIADATIPTIMIVLGMQLATIKRQKVQMKELSFIILMRVIISPLVAYVIILALSIEGELATILLILSAMPSAANTTMFAVQFDTEPDLVSFSTLVTTALSIITIPFMLMLLS</sequence>
<feature type="transmembrane region" description="Helical" evidence="8">
    <location>
        <begin position="162"/>
        <end position="183"/>
    </location>
</feature>
<dbReference type="Pfam" id="PF03547">
    <property type="entry name" value="Mem_trans"/>
    <property type="match status" value="2"/>
</dbReference>
<keyword evidence="6 8" id="KW-1133">Transmembrane helix</keyword>
<keyword evidence="7 8" id="KW-0472">Membrane</keyword>
<feature type="transmembrane region" description="Helical" evidence="8">
    <location>
        <begin position="120"/>
        <end position="141"/>
    </location>
</feature>
<feature type="transmembrane region" description="Helical" evidence="8">
    <location>
        <begin position="6"/>
        <end position="21"/>
    </location>
</feature>
<feature type="transmembrane region" description="Helical" evidence="8">
    <location>
        <begin position="57"/>
        <end position="79"/>
    </location>
</feature>
<protein>
    <submittedName>
        <fullName evidence="9">AEC family transporter</fullName>
    </submittedName>
</protein>
<keyword evidence="3" id="KW-0813">Transport</keyword>
<evidence type="ECO:0000256" key="2">
    <source>
        <dbReference type="ARBA" id="ARBA00010145"/>
    </source>
</evidence>